<dbReference type="Pfam" id="PF11991">
    <property type="entry name" value="Trp_DMAT"/>
    <property type="match status" value="1"/>
</dbReference>
<comment type="caution">
    <text evidence="6">The sequence shown here is derived from an EMBL/GenBank/DDBJ whole genome shotgun (WGS) entry which is preliminary data.</text>
</comment>
<feature type="domain" description="Aromatic amino acid beta-eliminating lyase/threonine aldolase" evidence="5">
    <location>
        <begin position="1"/>
        <end position="428"/>
    </location>
</feature>
<dbReference type="GO" id="GO:0009820">
    <property type="term" value="P:alkaloid metabolic process"/>
    <property type="evidence" value="ECO:0007669"/>
    <property type="project" value="InterPro"/>
</dbReference>
<reference evidence="6" key="1">
    <citation type="submission" date="2023-06" db="EMBL/GenBank/DDBJ databases">
        <title>Genome-scale phylogeny and comparative genomics of the fungal order Sordariales.</title>
        <authorList>
            <consortium name="Lawrence Berkeley National Laboratory"/>
            <person name="Hensen N."/>
            <person name="Bonometti L."/>
            <person name="Westerberg I."/>
            <person name="Brannstrom I.O."/>
            <person name="Guillou S."/>
            <person name="Cros-Aarteil S."/>
            <person name="Calhoun S."/>
            <person name="Haridas S."/>
            <person name="Kuo A."/>
            <person name="Mondo S."/>
            <person name="Pangilinan J."/>
            <person name="Riley R."/>
            <person name="Labutti K."/>
            <person name="Andreopoulos B."/>
            <person name="Lipzen A."/>
            <person name="Chen C."/>
            <person name="Yanf M."/>
            <person name="Daum C."/>
            <person name="Ng V."/>
            <person name="Clum A."/>
            <person name="Steindorff A."/>
            <person name="Ohm R."/>
            <person name="Martin F."/>
            <person name="Silar P."/>
            <person name="Natvig D."/>
            <person name="Lalanne C."/>
            <person name="Gautier V."/>
            <person name="Ament-Velasquez S.L."/>
            <person name="Kruys A."/>
            <person name="Hutchinson M.I."/>
            <person name="Powell A.J."/>
            <person name="Barry K."/>
            <person name="Miller A.N."/>
            <person name="Grigoriev I.V."/>
            <person name="Debuchy R."/>
            <person name="Gladieux P."/>
            <person name="Thoren M.H."/>
            <person name="Johannesson H."/>
        </authorList>
    </citation>
    <scope>NUCLEOTIDE SEQUENCE</scope>
    <source>
        <strain evidence="6">CBS 540.89</strain>
    </source>
</reference>
<organism evidence="6 7">
    <name type="scientific">Apiosordaria backusii</name>
    <dbReference type="NCBI Taxonomy" id="314023"/>
    <lineage>
        <taxon>Eukaryota</taxon>
        <taxon>Fungi</taxon>
        <taxon>Dikarya</taxon>
        <taxon>Ascomycota</taxon>
        <taxon>Pezizomycotina</taxon>
        <taxon>Sordariomycetes</taxon>
        <taxon>Sordariomycetidae</taxon>
        <taxon>Sordariales</taxon>
        <taxon>Lasiosphaeriaceae</taxon>
        <taxon>Apiosordaria</taxon>
    </lineage>
</organism>
<dbReference type="InterPro" id="IPR001597">
    <property type="entry name" value="ArAA_b-elim_lyase/Thr_aldolase"/>
</dbReference>
<gene>
    <name evidence="6" type="ORF">B0T21DRAFT_281596</name>
</gene>
<dbReference type="AlphaFoldDB" id="A0AA40ESN0"/>
<dbReference type="GO" id="GO:0016829">
    <property type="term" value="F:lyase activity"/>
    <property type="evidence" value="ECO:0007669"/>
    <property type="project" value="InterPro"/>
</dbReference>
<dbReference type="InterPro" id="IPR015421">
    <property type="entry name" value="PyrdxlP-dep_Trfase_major"/>
</dbReference>
<dbReference type="PANTHER" id="PTHR32325">
    <property type="entry name" value="BETA-ELIMINATING LYASE-LIKE PROTEIN-RELATED"/>
    <property type="match status" value="1"/>
</dbReference>
<dbReference type="PANTHER" id="PTHR32325:SF4">
    <property type="entry name" value="TRYPTOPHANASE"/>
    <property type="match status" value="1"/>
</dbReference>
<comment type="similarity">
    <text evidence="2">Belongs to the beta-eliminating lyase family.</text>
</comment>
<protein>
    <submittedName>
        <fullName evidence="6">Pyridoxal phosphate-dependent transferase</fullName>
    </submittedName>
</protein>
<keyword evidence="3 6" id="KW-0808">Transferase</keyword>
<dbReference type="GO" id="GO:0016765">
    <property type="term" value="F:transferase activity, transferring alkyl or aryl (other than methyl) groups"/>
    <property type="evidence" value="ECO:0007669"/>
    <property type="project" value="InterPro"/>
</dbReference>
<keyword evidence="4" id="KW-0663">Pyridoxal phosphate</keyword>
<dbReference type="Gene3D" id="3.40.640.10">
    <property type="entry name" value="Type I PLP-dependent aspartate aminotransferase-like (Major domain)"/>
    <property type="match status" value="1"/>
</dbReference>
<evidence type="ECO:0000313" key="6">
    <source>
        <dbReference type="EMBL" id="KAK0744665.1"/>
    </source>
</evidence>
<evidence type="ECO:0000256" key="2">
    <source>
        <dbReference type="ARBA" id="ARBA00009721"/>
    </source>
</evidence>
<dbReference type="EMBL" id="JAUKTV010000002">
    <property type="protein sequence ID" value="KAK0744665.1"/>
    <property type="molecule type" value="Genomic_DNA"/>
</dbReference>
<proteinExistence type="inferred from homology"/>
<dbReference type="Proteomes" id="UP001172159">
    <property type="component" value="Unassembled WGS sequence"/>
</dbReference>
<dbReference type="InterPro" id="IPR015424">
    <property type="entry name" value="PyrdxlP-dep_Trfase"/>
</dbReference>
<accession>A0AA40ESN0</accession>
<dbReference type="InterPro" id="IPR015422">
    <property type="entry name" value="PyrdxlP-dep_Trfase_small"/>
</dbReference>
<evidence type="ECO:0000256" key="3">
    <source>
        <dbReference type="ARBA" id="ARBA00022679"/>
    </source>
</evidence>
<evidence type="ECO:0000256" key="4">
    <source>
        <dbReference type="ARBA" id="ARBA00022898"/>
    </source>
</evidence>
<name>A0AA40ESN0_9PEZI</name>
<dbReference type="Gene3D" id="3.90.1150.10">
    <property type="entry name" value="Aspartate Aminotransferase, domain 1"/>
    <property type="match status" value="1"/>
</dbReference>
<keyword evidence="7" id="KW-1185">Reference proteome</keyword>
<sequence length="847" mass="93644">MRGDESYGRNWGYYCLLDAFRDIFERGGHRQHIIEKVLAGKTDVGFYQTKLLVSSQGGFVNGGRYQLERPNFFILPQGRCAETLLFSTISAMIAEGYGSHPEHGKPTTIISNGFFDTTGANAAVAGFQLQTFTQPGLTNPFPQELVGKTNNFKGNLDLAATEAYLNENPGKVAMILVTITNNWAAAQPVSMANIRGADALAKRHSIPLFLDACRFAENAYFIQRYEDGYADKSIADIVQEMFSYAEGFTISLKKDGLANMGGVLCFRDQGLFIQRYEGIGMLLKERQILCYGNDSYGGMSGRDLMAASAGLYQVTDQAYLRNRITQVQTFAQKLQASDIAALSPPGGHAVYLDMDHFFFGCNRKPEDFASVGFTLELIKEYGIRAAEAGPFGWAYDLKAPEERIKIPNLVRFAVPRHVYSDEHFDYTVAAIKDLYDRRHTVPNAVITRGKHMKLRHFSAGLKPVPVDQAINDTFHGEASRQLGYLSTAVGQDAVAEELSKALALATGEWGQTLVPKQLDPTAWVSSVSNDGSPIEYSVSIDQGTGKAELRFLTEAQPNNNNWDNLTEATLRLNQDIAATYPISLERFESIRDLFIPNRLSPLSQPNVKMAAWHSCAWSPSKGPQWKIYLDPSAAGKDNAVSKTREAFRRLGLQTGWQLVEGILGPEDRVIYFSLDMSSNKDEARVKVYIAHGVADATSRSLAAEVARKHATICPDADAFEIQRFFAAMAGSDFGREDSSTKRKSLISCFAFSGKTGDRPVGTVHFPVDAYVQNDAEVKRRVEAYLVATGTSPVARVRYAMVLAAAQRRPLRDGRGIHAWVSLKQRAGGRRENTFYLCPEIFGPHDAL</sequence>
<evidence type="ECO:0000313" key="7">
    <source>
        <dbReference type="Proteomes" id="UP001172159"/>
    </source>
</evidence>
<evidence type="ECO:0000256" key="1">
    <source>
        <dbReference type="ARBA" id="ARBA00001933"/>
    </source>
</evidence>
<evidence type="ECO:0000259" key="5">
    <source>
        <dbReference type="Pfam" id="PF01212"/>
    </source>
</evidence>
<dbReference type="GO" id="GO:0006520">
    <property type="term" value="P:amino acid metabolic process"/>
    <property type="evidence" value="ECO:0007669"/>
    <property type="project" value="InterPro"/>
</dbReference>
<dbReference type="NCBIfam" id="NF009709">
    <property type="entry name" value="PRK13238.1"/>
    <property type="match status" value="1"/>
</dbReference>
<dbReference type="Pfam" id="PF01212">
    <property type="entry name" value="Beta_elim_lyase"/>
    <property type="match status" value="1"/>
</dbReference>
<comment type="cofactor">
    <cofactor evidence="1">
        <name>pyridoxal 5'-phosphate</name>
        <dbReference type="ChEBI" id="CHEBI:597326"/>
    </cofactor>
</comment>
<dbReference type="SFLD" id="SFLDG01162">
    <property type="entry name" value="I"/>
    <property type="match status" value="1"/>
</dbReference>
<dbReference type="InterPro" id="IPR017795">
    <property type="entry name" value="ABBA_NscD-like"/>
</dbReference>
<dbReference type="SUPFAM" id="SSF53383">
    <property type="entry name" value="PLP-dependent transferases"/>
    <property type="match status" value="1"/>
</dbReference>
<dbReference type="InterPro" id="IPR033964">
    <property type="entry name" value="ABBA"/>
</dbReference>
<dbReference type="SFLD" id="SFLDS00036">
    <property type="entry name" value="Aromatic_Prenyltransferase"/>
    <property type="match status" value="1"/>
</dbReference>